<evidence type="ECO:0000313" key="2">
    <source>
        <dbReference type="Proteomes" id="UP000821865"/>
    </source>
</evidence>
<accession>A0ACB8DCD3</accession>
<dbReference type="EMBL" id="CM023471">
    <property type="protein sequence ID" value="KAH7965696.1"/>
    <property type="molecule type" value="Genomic_DNA"/>
</dbReference>
<evidence type="ECO:0000313" key="1">
    <source>
        <dbReference type="EMBL" id="KAH7965696.1"/>
    </source>
</evidence>
<protein>
    <submittedName>
        <fullName evidence="1">Uncharacterized protein</fullName>
    </submittedName>
</protein>
<keyword evidence="2" id="KW-1185">Reference proteome</keyword>
<proteinExistence type="predicted"/>
<gene>
    <name evidence="1" type="ORF">HPB49_009890</name>
</gene>
<organism evidence="1 2">
    <name type="scientific">Dermacentor silvarum</name>
    <name type="common">Tick</name>
    <dbReference type="NCBI Taxonomy" id="543639"/>
    <lineage>
        <taxon>Eukaryota</taxon>
        <taxon>Metazoa</taxon>
        <taxon>Ecdysozoa</taxon>
        <taxon>Arthropoda</taxon>
        <taxon>Chelicerata</taxon>
        <taxon>Arachnida</taxon>
        <taxon>Acari</taxon>
        <taxon>Parasitiformes</taxon>
        <taxon>Ixodida</taxon>
        <taxon>Ixodoidea</taxon>
        <taxon>Ixodidae</taxon>
        <taxon>Rhipicephalinae</taxon>
        <taxon>Dermacentor</taxon>
    </lineage>
</organism>
<reference evidence="1" key="1">
    <citation type="submission" date="2020-05" db="EMBL/GenBank/DDBJ databases">
        <title>Large-scale comparative analyses of tick genomes elucidate their genetic diversity and vector capacities.</title>
        <authorList>
            <person name="Jia N."/>
            <person name="Wang J."/>
            <person name="Shi W."/>
            <person name="Du L."/>
            <person name="Sun Y."/>
            <person name="Zhan W."/>
            <person name="Jiang J."/>
            <person name="Wang Q."/>
            <person name="Zhang B."/>
            <person name="Ji P."/>
            <person name="Sakyi L.B."/>
            <person name="Cui X."/>
            <person name="Yuan T."/>
            <person name="Jiang B."/>
            <person name="Yang W."/>
            <person name="Lam T.T.-Y."/>
            <person name="Chang Q."/>
            <person name="Ding S."/>
            <person name="Wang X."/>
            <person name="Zhu J."/>
            <person name="Ruan X."/>
            <person name="Zhao L."/>
            <person name="Wei J."/>
            <person name="Que T."/>
            <person name="Du C."/>
            <person name="Cheng J."/>
            <person name="Dai P."/>
            <person name="Han X."/>
            <person name="Huang E."/>
            <person name="Gao Y."/>
            <person name="Liu J."/>
            <person name="Shao H."/>
            <person name="Ye R."/>
            <person name="Li L."/>
            <person name="Wei W."/>
            <person name="Wang X."/>
            <person name="Wang C."/>
            <person name="Yang T."/>
            <person name="Huo Q."/>
            <person name="Li W."/>
            <person name="Guo W."/>
            <person name="Chen H."/>
            <person name="Zhou L."/>
            <person name="Ni X."/>
            <person name="Tian J."/>
            <person name="Zhou Y."/>
            <person name="Sheng Y."/>
            <person name="Liu T."/>
            <person name="Pan Y."/>
            <person name="Xia L."/>
            <person name="Li J."/>
            <person name="Zhao F."/>
            <person name="Cao W."/>
        </authorList>
    </citation>
    <scope>NUCLEOTIDE SEQUENCE</scope>
    <source>
        <strain evidence="1">Dsil-2018</strain>
    </source>
</reference>
<dbReference type="Proteomes" id="UP000821865">
    <property type="component" value="Chromosome 2"/>
</dbReference>
<sequence length="840" mass="93256">MQESMTRAQGVPDVKDMEDLITSEITTSPLDVPLRVKLLRLLLDIGRVRDAYKHILQTEEEPQFIAKAAYSLQWQRCMTDVMKTYHQDQAGPIDELFLAKYLLTLDQLAILMLHNLNSSTLFAVSGPKDIESYKQGEQSLLDDAVGVIRFLDGLLKEAHTKQFSTGAWNFVLQHVTAQLYLHVATLVLKRPVKVRNRIYRSIFDEKGNTSWFLQDTTFTNCTCEFPSASALYKHDQESQWLHPSCLEHLAWLALQWSTLQDKQRAGTEQCFELQVFEMLPLKPRSFTSGAAETLSQVDMQAFLEATCYCASQALGRKAFHLSQGPLALPPHVGARLCTGPQADWWTAAYHMHASSGRSKMADIRRILQRGLEVIRAIGNHGMDLSLVVHLARTFANKSLHRCADGLEEEAEAFENQAAHYWEAVLTMLATYRITRSPVTPSGRLFCVPGGRGATSLQELRNIKQEAKMFLAVCAMNAGYLDEAAAMFSGLTTAQAAYYMALVMEKMAQRKAPQRDVECALLQKERAALQLALERGCRESDWTLASAVSAQLDDLQERMNLTNGYHDNDNNDEPSRGGQGDSLHLSAHSCISSVHWPRQSSTPKPDRSFYPACTPPEKSPTSEATLEPLSRQPRAAAAVEAPAIASRFLELQLHSISLHQELAASRLHEMQEASQSMIREHLDSHRAVLAEVKRQKAAVEHLTKKVDEVAAMTAAAADAALCSQRQNGGSEHRDEQASGHGLDRNYSRYETAASSRATSQIARDPCRTPLLQSPHVQGPAYGNYSMPHFGYPFASPHLGQPLAHHFASQLFLSPQGTTALATMPVPFSGVAGEVRSFTHPT</sequence>
<name>A0ACB8DCD3_DERSI</name>
<comment type="caution">
    <text evidence="1">The sequence shown here is derived from an EMBL/GenBank/DDBJ whole genome shotgun (WGS) entry which is preliminary data.</text>
</comment>